<dbReference type="AlphaFoldDB" id="A0A8C4X082"/>
<organism evidence="1 2">
    <name type="scientific">Eptatretus burgeri</name>
    <name type="common">Inshore hagfish</name>
    <dbReference type="NCBI Taxonomy" id="7764"/>
    <lineage>
        <taxon>Eukaryota</taxon>
        <taxon>Metazoa</taxon>
        <taxon>Chordata</taxon>
        <taxon>Craniata</taxon>
        <taxon>Vertebrata</taxon>
        <taxon>Cyclostomata</taxon>
        <taxon>Myxini</taxon>
        <taxon>Myxiniformes</taxon>
        <taxon>Myxinidae</taxon>
        <taxon>Eptatretinae</taxon>
        <taxon>Eptatretus</taxon>
    </lineage>
</organism>
<dbReference type="Ensembl" id="ENSEBUT00000023742.1">
    <property type="protein sequence ID" value="ENSEBUP00000023166.1"/>
    <property type="gene ID" value="ENSEBUG00000014273.1"/>
</dbReference>
<accession>A0A8C4X082</accession>
<dbReference type="GeneTree" id="ENSGT00940000154776"/>
<keyword evidence="2" id="KW-1185">Reference proteome</keyword>
<evidence type="ECO:0000313" key="1">
    <source>
        <dbReference type="Ensembl" id="ENSEBUP00000023166.1"/>
    </source>
</evidence>
<dbReference type="Proteomes" id="UP000694388">
    <property type="component" value="Unplaced"/>
</dbReference>
<dbReference type="InterPro" id="IPR016024">
    <property type="entry name" value="ARM-type_fold"/>
</dbReference>
<sequence>MHVLPQLVMRNLQSLLENVDSPELLNQCVSCMLLLARSYPHVFSSSFRDVVDILVGWHIDHTQKMSLTKKVSGWLNCLEQFWVADLGFSLTLLSQFLEDMEAYAEDVRQAAGGEVLDEEVPQLDVSLAKLAALLRVFTTVVRSIGNRFSPSRGPPITTSYIGEVLERVVNSVEVARCTSFSEELLTAANDCVGFVLVSLDPGTAPPTSAVLSFASEQMQACLGCSAEYIVSLLSFLALIVEQVGTNLPAPFVEKLFLPSSNLLQLRYRREVEASFLQA</sequence>
<reference evidence="1" key="1">
    <citation type="submission" date="2025-08" db="UniProtKB">
        <authorList>
            <consortium name="Ensembl"/>
        </authorList>
    </citation>
    <scope>IDENTIFICATION</scope>
</reference>
<proteinExistence type="predicted"/>
<reference evidence="1" key="2">
    <citation type="submission" date="2025-09" db="UniProtKB">
        <authorList>
            <consortium name="Ensembl"/>
        </authorList>
    </citation>
    <scope>IDENTIFICATION</scope>
</reference>
<name>A0A8C4X082_EPTBU</name>
<dbReference type="SUPFAM" id="SSF48371">
    <property type="entry name" value="ARM repeat"/>
    <property type="match status" value="1"/>
</dbReference>
<evidence type="ECO:0000313" key="2">
    <source>
        <dbReference type="Proteomes" id="UP000694388"/>
    </source>
</evidence>
<protein>
    <submittedName>
        <fullName evidence="1">Uncharacterized protein</fullName>
    </submittedName>
</protein>